<dbReference type="Gene3D" id="3.30.370.20">
    <property type="match status" value="1"/>
</dbReference>
<dbReference type="KEGG" id="atz:M5E07_15810"/>
<accession>A0AAE9LR16</accession>
<dbReference type="Pfam" id="PF07922">
    <property type="entry name" value="Glyco_transf_52"/>
    <property type="match status" value="2"/>
</dbReference>
<dbReference type="Proteomes" id="UP001056716">
    <property type="component" value="Chromosome"/>
</dbReference>
<sequence length="290" mass="34233">MFLVDKLLKEEKGIYTLIFIEHVGNAKNDYYYNILSKKMSKSFRYTVDKSNPFVKFIYFFLFVLKLRKHLSNVDSVFLSTINDKHIFTLLKLIGFKDIISFDDGLGNIFVDGDFFENNKRLEYIKGKISKHYTIYKGLPNIVDCKKIVSLNLNQNIANGVVEREISIFLGQPYKEFLLHEMSDDKLKKILSKFKNSYYFPHPRENTIYDSIEYISTELIFEDYIYNLLVSDSHIKINVYTFFSSAALNVISCDRVKVFSLSDERLRNKYKKLYDIFAEKGVVNLEWRDNI</sequence>
<evidence type="ECO:0000313" key="1">
    <source>
        <dbReference type="EMBL" id="USE83205.1"/>
    </source>
</evidence>
<name>A0AAE9LR16_9GAMM</name>
<dbReference type="AlphaFoldDB" id="A0AAE9LR16"/>
<dbReference type="RefSeq" id="WP_252220690.1">
    <property type="nucleotide sequence ID" value="NZ_CP098732.1"/>
</dbReference>
<evidence type="ECO:0000313" key="2">
    <source>
        <dbReference type="Proteomes" id="UP001056716"/>
    </source>
</evidence>
<organism evidence="1 2">
    <name type="scientific">Acinetobacter tibetensis</name>
    <dbReference type="NCBI Taxonomy" id="2943497"/>
    <lineage>
        <taxon>Bacteria</taxon>
        <taxon>Pseudomonadati</taxon>
        <taxon>Pseudomonadota</taxon>
        <taxon>Gammaproteobacteria</taxon>
        <taxon>Moraxellales</taxon>
        <taxon>Moraxellaceae</taxon>
        <taxon>Acinetobacter</taxon>
    </lineage>
</organism>
<protein>
    <submittedName>
        <fullName evidence="1">Glycosyltransferase family 52 protein</fullName>
    </submittedName>
</protein>
<keyword evidence="2" id="KW-1185">Reference proteome</keyword>
<dbReference type="EMBL" id="CP098732">
    <property type="protein sequence ID" value="USE83205.1"/>
    <property type="molecule type" value="Genomic_DNA"/>
</dbReference>
<proteinExistence type="predicted"/>
<gene>
    <name evidence="1" type="ORF">M5E07_15810</name>
</gene>
<reference evidence="1" key="1">
    <citation type="submission" date="2022-06" db="EMBL/GenBank/DDBJ databases">
        <title>Isolation, identification and characterization of iprodione-degrading strains in Lhasa, Tibet.</title>
        <authorList>
            <person name="Pan H."/>
        </authorList>
    </citation>
    <scope>NUCLEOTIDE SEQUENCE</scope>
    <source>
        <strain evidence="1">Y-23</strain>
    </source>
</reference>
<dbReference type="InterPro" id="IPR012477">
    <property type="entry name" value="Glyco_transf_52"/>
</dbReference>